<feature type="transmembrane region" description="Helical" evidence="1">
    <location>
        <begin position="6"/>
        <end position="22"/>
    </location>
</feature>
<dbReference type="EMBL" id="QGLR01000012">
    <property type="protein sequence ID" value="PXZ06280.1"/>
    <property type="molecule type" value="Genomic_DNA"/>
</dbReference>
<keyword evidence="1" id="KW-0472">Membrane</keyword>
<comment type="caution">
    <text evidence="2">The sequence shown here is derived from an EMBL/GenBank/DDBJ whole genome shotgun (WGS) entry which is preliminary data.</text>
</comment>
<dbReference type="AlphaFoldDB" id="A0A2V4DZE7"/>
<organism evidence="2 3">
    <name type="scientific">Gilliamella apicola</name>
    <dbReference type="NCBI Taxonomy" id="1196095"/>
    <lineage>
        <taxon>Bacteria</taxon>
        <taxon>Pseudomonadati</taxon>
        <taxon>Pseudomonadota</taxon>
        <taxon>Gammaproteobacteria</taxon>
        <taxon>Orbales</taxon>
        <taxon>Orbaceae</taxon>
        <taxon>Gilliamella</taxon>
    </lineage>
</organism>
<keyword evidence="1" id="KW-0812">Transmembrane</keyword>
<evidence type="ECO:0000313" key="3">
    <source>
        <dbReference type="Proteomes" id="UP000247932"/>
    </source>
</evidence>
<keyword evidence="3" id="KW-1185">Reference proteome</keyword>
<dbReference type="Proteomes" id="UP000247932">
    <property type="component" value="Unassembled WGS sequence"/>
</dbReference>
<protein>
    <submittedName>
        <fullName evidence="2">Uncharacterized protein</fullName>
    </submittedName>
</protein>
<dbReference type="RefSeq" id="WP_110433846.1">
    <property type="nucleotide sequence ID" value="NZ_QGLR01000012.1"/>
</dbReference>
<sequence>MFKLISLIIFLIISLLIMFSFLKPKFYIKSYKEDYHSLNLTIYSQSEECGFININDENIIFQYSSRLVGKKGLINIRDAKLYFNKDTFMIKNQKDKIIFSLQCNEEIYNKAVNYFNIKKERVNDAKNKSKRDLFLEN</sequence>
<gene>
    <name evidence="2" type="ORF">DKK70_09830</name>
</gene>
<accession>A0A2V4DZE7</accession>
<reference evidence="2 3" key="1">
    <citation type="submission" date="2018-05" db="EMBL/GenBank/DDBJ databases">
        <title>Reference genomes for bee gut microbiota database.</title>
        <authorList>
            <person name="Ellegaard K.M."/>
        </authorList>
    </citation>
    <scope>NUCLEOTIDE SEQUENCE [LARGE SCALE GENOMIC DNA]</scope>
    <source>
        <strain evidence="2 3">ESL0182</strain>
    </source>
</reference>
<evidence type="ECO:0000256" key="1">
    <source>
        <dbReference type="SAM" id="Phobius"/>
    </source>
</evidence>
<evidence type="ECO:0000313" key="2">
    <source>
        <dbReference type="EMBL" id="PXZ06280.1"/>
    </source>
</evidence>
<keyword evidence="1" id="KW-1133">Transmembrane helix</keyword>
<name>A0A2V4DZE7_9GAMM</name>
<proteinExistence type="predicted"/>
<dbReference type="OrthoDB" id="1096636at2"/>